<gene>
    <name evidence="3" type="ORF">C463_12417</name>
</gene>
<feature type="domain" description="HNH nuclease" evidence="2">
    <location>
        <begin position="51"/>
        <end position="109"/>
    </location>
</feature>
<keyword evidence="3" id="KW-0255">Endonuclease</keyword>
<evidence type="ECO:0000313" key="4">
    <source>
        <dbReference type="Proteomes" id="UP000011586"/>
    </source>
</evidence>
<feature type="region of interest" description="Disordered" evidence="1">
    <location>
        <begin position="269"/>
        <end position="343"/>
    </location>
</feature>
<dbReference type="InterPro" id="IPR002711">
    <property type="entry name" value="HNH"/>
</dbReference>
<comment type="caution">
    <text evidence="3">The sequence shown here is derived from an EMBL/GenBank/DDBJ whole genome shotgun (WGS) entry which is preliminary data.</text>
</comment>
<dbReference type="STRING" id="1227465.C463_12417"/>
<reference evidence="3 4" key="1">
    <citation type="journal article" date="2014" name="PLoS Genet.">
        <title>Phylogenetically driven sequencing of extremely halophilic archaea reveals strategies for static and dynamic osmo-response.</title>
        <authorList>
            <person name="Becker E.A."/>
            <person name="Seitzer P.M."/>
            <person name="Tritt A."/>
            <person name="Larsen D."/>
            <person name="Krusor M."/>
            <person name="Yao A.I."/>
            <person name="Wu D."/>
            <person name="Madern D."/>
            <person name="Eisen J.A."/>
            <person name="Darling A.E."/>
            <person name="Facciotti M.T."/>
        </authorList>
    </citation>
    <scope>NUCLEOTIDE SEQUENCE [LARGE SCALE GENOMIC DNA]</scope>
    <source>
        <strain evidence="3 4">DSM 19288</strain>
    </source>
</reference>
<sequence length="365" mass="40154">MTDAADDETVDGTDDEATADEEPADTETPSDQVETASMGSDAERNETVDQATQKKVLERDRYRCRICNVKAPAAGGLADLEVHHADRDPDAVGEHDPANLLTVCRSCHSWHHMRSTPSDVPIRLTEADDKELKSHEYEILRILYDNGPLRTKEIADKLTVEMTVTAVRERLWHLGGLDNEVTERTEPLVTKDIATQEWGLLDDIVTTARGHIPDDPKLLVQRTEDELVRRALDRGCDRQTVMEVFDVSRRGTFYKETRSKMYDFPLDAFSRGGRPRVSKEGSDEEDSPTAARGSDEGDAIRNAAARASEVTADGGEETAAEVVSDAGEPTDEADQDETGGGAAAESVQMLLEEALEALRDDDTEA</sequence>
<feature type="compositionally biased region" description="Acidic residues" evidence="1">
    <location>
        <begin position="1"/>
        <end position="25"/>
    </location>
</feature>
<dbReference type="CDD" id="cd00085">
    <property type="entry name" value="HNHc"/>
    <property type="match status" value="1"/>
</dbReference>
<accession>M0E106</accession>
<dbReference type="GO" id="GO:0003676">
    <property type="term" value="F:nucleic acid binding"/>
    <property type="evidence" value="ECO:0007669"/>
    <property type="project" value="InterPro"/>
</dbReference>
<keyword evidence="3" id="KW-0540">Nuclease</keyword>
<name>M0E106_9EURY</name>
<dbReference type="AlphaFoldDB" id="M0E106"/>
<feature type="compositionally biased region" description="Polar residues" evidence="1">
    <location>
        <begin position="29"/>
        <end position="38"/>
    </location>
</feature>
<feature type="compositionally biased region" description="Acidic residues" evidence="1">
    <location>
        <begin position="328"/>
        <end position="337"/>
    </location>
</feature>
<dbReference type="OrthoDB" id="11472at2157"/>
<feature type="region of interest" description="Disordered" evidence="1">
    <location>
        <begin position="1"/>
        <end position="52"/>
    </location>
</feature>
<organism evidence="3 4">
    <name type="scientific">Halorubrum californiense DSM 19288</name>
    <dbReference type="NCBI Taxonomy" id="1227465"/>
    <lineage>
        <taxon>Archaea</taxon>
        <taxon>Methanobacteriati</taxon>
        <taxon>Methanobacteriota</taxon>
        <taxon>Stenosarchaea group</taxon>
        <taxon>Halobacteria</taxon>
        <taxon>Halobacteriales</taxon>
        <taxon>Haloferacaceae</taxon>
        <taxon>Halorubrum</taxon>
    </lineage>
</organism>
<dbReference type="Gene3D" id="1.10.30.50">
    <property type="match status" value="1"/>
</dbReference>
<keyword evidence="3" id="KW-0378">Hydrolase</keyword>
<keyword evidence="4" id="KW-1185">Reference proteome</keyword>
<protein>
    <submittedName>
        <fullName evidence="3">Hnh endonuclease</fullName>
    </submittedName>
</protein>
<dbReference type="InterPro" id="IPR003615">
    <property type="entry name" value="HNH_nuc"/>
</dbReference>
<dbReference type="RefSeq" id="WP_008444134.1">
    <property type="nucleotide sequence ID" value="NZ_AOJK01000063.1"/>
</dbReference>
<dbReference type="GO" id="GO:0008270">
    <property type="term" value="F:zinc ion binding"/>
    <property type="evidence" value="ECO:0007669"/>
    <property type="project" value="InterPro"/>
</dbReference>
<evidence type="ECO:0000313" key="3">
    <source>
        <dbReference type="EMBL" id="ELZ41485.1"/>
    </source>
</evidence>
<dbReference type="Pfam" id="PF01844">
    <property type="entry name" value="HNH"/>
    <property type="match status" value="1"/>
</dbReference>
<evidence type="ECO:0000259" key="2">
    <source>
        <dbReference type="SMART" id="SM00507"/>
    </source>
</evidence>
<dbReference type="PATRIC" id="fig|1227465.4.peg.2401"/>
<proteinExistence type="predicted"/>
<dbReference type="EMBL" id="AOJK01000063">
    <property type="protein sequence ID" value="ELZ41485.1"/>
    <property type="molecule type" value="Genomic_DNA"/>
</dbReference>
<dbReference type="Proteomes" id="UP000011586">
    <property type="component" value="Unassembled WGS sequence"/>
</dbReference>
<dbReference type="GO" id="GO:0004519">
    <property type="term" value="F:endonuclease activity"/>
    <property type="evidence" value="ECO:0007669"/>
    <property type="project" value="UniProtKB-KW"/>
</dbReference>
<evidence type="ECO:0000256" key="1">
    <source>
        <dbReference type="SAM" id="MobiDB-lite"/>
    </source>
</evidence>
<dbReference type="SMART" id="SM00507">
    <property type="entry name" value="HNHc"/>
    <property type="match status" value="1"/>
</dbReference>